<dbReference type="Proteomes" id="UP000798662">
    <property type="component" value="Chromosome 1"/>
</dbReference>
<protein>
    <submittedName>
        <fullName evidence="1">Uncharacterized protein</fullName>
    </submittedName>
</protein>
<accession>A0ACC3BN42</accession>
<comment type="caution">
    <text evidence="1">The sequence shown here is derived from an EMBL/GenBank/DDBJ whole genome shotgun (WGS) entry which is preliminary data.</text>
</comment>
<keyword evidence="2" id="KW-1185">Reference proteome</keyword>
<name>A0ACC3BN42_PYRYE</name>
<dbReference type="EMBL" id="CM020618">
    <property type="protein sequence ID" value="KAK1859396.1"/>
    <property type="molecule type" value="Genomic_DNA"/>
</dbReference>
<reference evidence="1" key="1">
    <citation type="submission" date="2019-11" db="EMBL/GenBank/DDBJ databases">
        <title>Nori genome reveals adaptations in red seaweeds to the harsh intertidal environment.</title>
        <authorList>
            <person name="Wang D."/>
            <person name="Mao Y."/>
        </authorList>
    </citation>
    <scope>NUCLEOTIDE SEQUENCE</scope>
    <source>
        <tissue evidence="1">Gametophyte</tissue>
    </source>
</reference>
<gene>
    <name evidence="1" type="ORF">I4F81_001992</name>
</gene>
<evidence type="ECO:0000313" key="1">
    <source>
        <dbReference type="EMBL" id="KAK1859396.1"/>
    </source>
</evidence>
<sequence>MVAIVAAVSAWGPALWRRLAPAVAVKLPWGGGREDDKAPSTASSWSYYPPPPLPPVGAKAGLVDVMDMPGVPPLPVSNGLSVAKKMGKPAADGAALAGAKTRAAAGVGTKDDAADAAEGTGGAAAAGPPSPGDDCLGVTSSEVTASSGMEIAATAGGSPPPSPPAVAPVAATAGTPPVPPGASDPAAPTAAVPGGDGGPAAPALAAAPPRPSFDSLGVTAEMGMGGMGGDYPSGVWTSMASSMGRAPAGVVPPAALGVVPPAAPGVVPPAAPGEPPPTVYGWSPAAYVPEGAAAGGDHVGSSGGQYAPPLQYAYVRSDGAGGQGGPFLLTPAGGWAEPLLPPAPSMPEGLFYSAQGAGGGAFVDDGEPPPPALPASLYDTTGPEDPALVAQVQPAAPLSPPGGVGWAMGPPAESFSDDVDVDALFRHTCEETTGDRR</sequence>
<proteinExistence type="predicted"/>
<evidence type="ECO:0000313" key="2">
    <source>
        <dbReference type="Proteomes" id="UP000798662"/>
    </source>
</evidence>
<organism evidence="1 2">
    <name type="scientific">Pyropia yezoensis</name>
    <name type="common">Susabi-nori</name>
    <name type="synonym">Porphyra yezoensis</name>
    <dbReference type="NCBI Taxonomy" id="2788"/>
    <lineage>
        <taxon>Eukaryota</taxon>
        <taxon>Rhodophyta</taxon>
        <taxon>Bangiophyceae</taxon>
        <taxon>Bangiales</taxon>
        <taxon>Bangiaceae</taxon>
        <taxon>Pyropia</taxon>
    </lineage>
</organism>